<feature type="signal peptide" evidence="1">
    <location>
        <begin position="1"/>
        <end position="24"/>
    </location>
</feature>
<gene>
    <name evidence="2" type="ORF">E2C01_023044</name>
</gene>
<sequence length="71" mass="8205">MPPGVSSLTGIFLLPLFTTRLSFTRRPSLPRTSSLTRVLISRHLQPSAFPFSWFWQRCAEEYETANFRDSV</sequence>
<name>A0A5B7EAI1_PORTR</name>
<keyword evidence="3" id="KW-1185">Reference proteome</keyword>
<reference evidence="2 3" key="1">
    <citation type="submission" date="2019-05" db="EMBL/GenBank/DDBJ databases">
        <title>Another draft genome of Portunus trituberculatus and its Hox gene families provides insights of decapod evolution.</title>
        <authorList>
            <person name="Jeong J.-H."/>
            <person name="Song I."/>
            <person name="Kim S."/>
            <person name="Choi T."/>
            <person name="Kim D."/>
            <person name="Ryu S."/>
            <person name="Kim W."/>
        </authorList>
    </citation>
    <scope>NUCLEOTIDE SEQUENCE [LARGE SCALE GENOMIC DNA]</scope>
    <source>
        <tissue evidence="2">Muscle</tissue>
    </source>
</reference>
<keyword evidence="1" id="KW-0732">Signal</keyword>
<protein>
    <recommendedName>
        <fullName evidence="4">Secreted protein</fullName>
    </recommendedName>
</protein>
<evidence type="ECO:0008006" key="4">
    <source>
        <dbReference type="Google" id="ProtNLM"/>
    </source>
</evidence>
<dbReference type="EMBL" id="VSRR010002136">
    <property type="protein sequence ID" value="MPC29794.1"/>
    <property type="molecule type" value="Genomic_DNA"/>
</dbReference>
<feature type="chain" id="PRO_5022658513" description="Secreted protein" evidence="1">
    <location>
        <begin position="25"/>
        <end position="71"/>
    </location>
</feature>
<evidence type="ECO:0000256" key="1">
    <source>
        <dbReference type="SAM" id="SignalP"/>
    </source>
</evidence>
<dbReference type="AlphaFoldDB" id="A0A5B7EAI1"/>
<comment type="caution">
    <text evidence="2">The sequence shown here is derived from an EMBL/GenBank/DDBJ whole genome shotgun (WGS) entry which is preliminary data.</text>
</comment>
<organism evidence="2 3">
    <name type="scientific">Portunus trituberculatus</name>
    <name type="common">Swimming crab</name>
    <name type="synonym">Neptunus trituberculatus</name>
    <dbReference type="NCBI Taxonomy" id="210409"/>
    <lineage>
        <taxon>Eukaryota</taxon>
        <taxon>Metazoa</taxon>
        <taxon>Ecdysozoa</taxon>
        <taxon>Arthropoda</taxon>
        <taxon>Crustacea</taxon>
        <taxon>Multicrustacea</taxon>
        <taxon>Malacostraca</taxon>
        <taxon>Eumalacostraca</taxon>
        <taxon>Eucarida</taxon>
        <taxon>Decapoda</taxon>
        <taxon>Pleocyemata</taxon>
        <taxon>Brachyura</taxon>
        <taxon>Eubrachyura</taxon>
        <taxon>Portunoidea</taxon>
        <taxon>Portunidae</taxon>
        <taxon>Portuninae</taxon>
        <taxon>Portunus</taxon>
    </lineage>
</organism>
<evidence type="ECO:0000313" key="3">
    <source>
        <dbReference type="Proteomes" id="UP000324222"/>
    </source>
</evidence>
<proteinExistence type="predicted"/>
<dbReference type="Proteomes" id="UP000324222">
    <property type="component" value="Unassembled WGS sequence"/>
</dbReference>
<accession>A0A5B7EAI1</accession>
<evidence type="ECO:0000313" key="2">
    <source>
        <dbReference type="EMBL" id="MPC29794.1"/>
    </source>
</evidence>